<gene>
    <name evidence="1" type="ORF">NE863_22935</name>
</gene>
<accession>A0A9Q8YFQ9</accession>
<dbReference type="Proteomes" id="UP001055460">
    <property type="component" value="Plasmid pA"/>
</dbReference>
<name>A0A9Q8YFQ9_ENSAD</name>
<protein>
    <submittedName>
        <fullName evidence="1">Uncharacterized protein</fullName>
    </submittedName>
</protein>
<keyword evidence="1" id="KW-0614">Plasmid</keyword>
<dbReference type="AlphaFoldDB" id="A0A9Q8YFQ9"/>
<evidence type="ECO:0000313" key="2">
    <source>
        <dbReference type="Proteomes" id="UP001055460"/>
    </source>
</evidence>
<evidence type="ECO:0000313" key="1">
    <source>
        <dbReference type="EMBL" id="USJ26794.1"/>
    </source>
</evidence>
<reference evidence="1" key="1">
    <citation type="submission" date="2022-06" db="EMBL/GenBank/DDBJ databases">
        <title>Physiological and biochemical characterization and genomic elucidation of a strain of the genus Ensifer adhaerens M8 that combines arsenic oxidation and chromium reduction.</title>
        <authorList>
            <person name="Li X."/>
            <person name="Yu c."/>
        </authorList>
    </citation>
    <scope>NUCLEOTIDE SEQUENCE</scope>
    <source>
        <strain evidence="1">M8</strain>
        <plasmid evidence="1">pA</plasmid>
    </source>
</reference>
<dbReference type="EMBL" id="CP098808">
    <property type="protein sequence ID" value="USJ26794.1"/>
    <property type="molecule type" value="Genomic_DNA"/>
</dbReference>
<proteinExistence type="predicted"/>
<sequence>MSGLELPSAARRVCANSRHVFVGKAVLRVFKAEAPPLQPKNAAVTVRLDCPVQLEISNRVDQRLAGIDLDDTARNR</sequence>
<organism evidence="1 2">
    <name type="scientific">Ensifer adhaerens</name>
    <name type="common">Sinorhizobium morelense</name>
    <dbReference type="NCBI Taxonomy" id="106592"/>
    <lineage>
        <taxon>Bacteria</taxon>
        <taxon>Pseudomonadati</taxon>
        <taxon>Pseudomonadota</taxon>
        <taxon>Alphaproteobacteria</taxon>
        <taxon>Hyphomicrobiales</taxon>
        <taxon>Rhizobiaceae</taxon>
        <taxon>Sinorhizobium/Ensifer group</taxon>
        <taxon>Ensifer</taxon>
    </lineage>
</organism>
<dbReference type="RefSeq" id="WP_252160883.1">
    <property type="nucleotide sequence ID" value="NZ_CP098808.1"/>
</dbReference>
<geneLocation type="plasmid" evidence="1 2">
    <name>pA</name>
</geneLocation>